<dbReference type="EMBL" id="JAMKFB020000013">
    <property type="protein sequence ID" value="KAL0177109.1"/>
    <property type="molecule type" value="Genomic_DNA"/>
</dbReference>
<sequence>YTPKIPDPHIPVVACGIVQQMINELASYYTSRKNSSQDSLQNNGKKDQSLLKTSCVTSSPAVKIDSVASAQKKFIMVDQDAPLDLSLRKVKVEDFEQ</sequence>
<evidence type="ECO:0000313" key="1">
    <source>
        <dbReference type="EMBL" id="KAL0177109.1"/>
    </source>
</evidence>
<accession>A0ABD0PSV1</accession>
<comment type="caution">
    <text evidence="1">The sequence shown here is derived from an EMBL/GenBank/DDBJ whole genome shotgun (WGS) entry which is preliminary data.</text>
</comment>
<gene>
    <name evidence="1" type="ORF">M9458_026003</name>
</gene>
<dbReference type="AlphaFoldDB" id="A0ABD0PSV1"/>
<feature type="non-terminal residue" evidence="1">
    <location>
        <position position="1"/>
    </location>
</feature>
<organism evidence="1 2">
    <name type="scientific">Cirrhinus mrigala</name>
    <name type="common">Mrigala</name>
    <dbReference type="NCBI Taxonomy" id="683832"/>
    <lineage>
        <taxon>Eukaryota</taxon>
        <taxon>Metazoa</taxon>
        <taxon>Chordata</taxon>
        <taxon>Craniata</taxon>
        <taxon>Vertebrata</taxon>
        <taxon>Euteleostomi</taxon>
        <taxon>Actinopterygii</taxon>
        <taxon>Neopterygii</taxon>
        <taxon>Teleostei</taxon>
        <taxon>Ostariophysi</taxon>
        <taxon>Cypriniformes</taxon>
        <taxon>Cyprinidae</taxon>
        <taxon>Labeoninae</taxon>
        <taxon>Labeonini</taxon>
        <taxon>Cirrhinus</taxon>
    </lineage>
</organism>
<dbReference type="PANTHER" id="PTHR14931">
    <property type="entry name" value="GENE 340-RELATED"/>
    <property type="match status" value="1"/>
</dbReference>
<proteinExistence type="predicted"/>
<dbReference type="Proteomes" id="UP001529510">
    <property type="component" value="Unassembled WGS sequence"/>
</dbReference>
<feature type="non-terminal residue" evidence="1">
    <location>
        <position position="97"/>
    </location>
</feature>
<reference evidence="1 2" key="1">
    <citation type="submission" date="2024-05" db="EMBL/GenBank/DDBJ databases">
        <title>Genome sequencing and assembly of Indian major carp, Cirrhinus mrigala (Hamilton, 1822).</title>
        <authorList>
            <person name="Mohindra V."/>
            <person name="Chowdhury L.M."/>
            <person name="Lal K."/>
            <person name="Jena J.K."/>
        </authorList>
    </citation>
    <scope>NUCLEOTIDE SEQUENCE [LARGE SCALE GENOMIC DNA]</scope>
    <source>
        <strain evidence="1">CM1030</strain>
        <tissue evidence="1">Blood</tissue>
    </source>
</reference>
<name>A0ABD0PSV1_CIRMR</name>
<dbReference type="PANTHER" id="PTHR14931:SF2">
    <property type="entry name" value="LIGAND DEPENDENT NUCLEAR RECEPTOR COREPRESSOR"/>
    <property type="match status" value="1"/>
</dbReference>
<keyword evidence="2" id="KW-1185">Reference proteome</keyword>
<evidence type="ECO:0000313" key="2">
    <source>
        <dbReference type="Proteomes" id="UP001529510"/>
    </source>
</evidence>
<protein>
    <submittedName>
        <fullName evidence="1">Uncharacterized protein</fullName>
    </submittedName>
</protein>